<evidence type="ECO:0000313" key="3">
    <source>
        <dbReference type="Proteomes" id="UP000886595"/>
    </source>
</evidence>
<accession>A0A8X7VKV2</accession>
<name>A0A8X7VKV2_BRACI</name>
<gene>
    <name evidence="2" type="ORF">Bca52824_025105</name>
</gene>
<evidence type="ECO:0000313" key="2">
    <source>
        <dbReference type="EMBL" id="KAG2313548.1"/>
    </source>
</evidence>
<keyword evidence="3" id="KW-1185">Reference proteome</keyword>
<feature type="compositionally biased region" description="Basic residues" evidence="1">
    <location>
        <begin position="22"/>
        <end position="41"/>
    </location>
</feature>
<dbReference type="EMBL" id="JAAMPC010000005">
    <property type="protein sequence ID" value="KAG2313548.1"/>
    <property type="molecule type" value="Genomic_DNA"/>
</dbReference>
<proteinExistence type="predicted"/>
<protein>
    <submittedName>
        <fullName evidence="2">Uncharacterized protein</fullName>
    </submittedName>
</protein>
<sequence length="67" mass="7817">MLSLQHYSSSESSSSSDEDKSRRSRSSSRRLKKYKKHKSSRDKHSTKIKEETDGHVPLSRFFDNLKS</sequence>
<feature type="region of interest" description="Disordered" evidence="1">
    <location>
        <begin position="1"/>
        <end position="67"/>
    </location>
</feature>
<organism evidence="2 3">
    <name type="scientific">Brassica carinata</name>
    <name type="common">Ethiopian mustard</name>
    <name type="synonym">Abyssinian cabbage</name>
    <dbReference type="NCBI Taxonomy" id="52824"/>
    <lineage>
        <taxon>Eukaryota</taxon>
        <taxon>Viridiplantae</taxon>
        <taxon>Streptophyta</taxon>
        <taxon>Embryophyta</taxon>
        <taxon>Tracheophyta</taxon>
        <taxon>Spermatophyta</taxon>
        <taxon>Magnoliopsida</taxon>
        <taxon>eudicotyledons</taxon>
        <taxon>Gunneridae</taxon>
        <taxon>Pentapetalae</taxon>
        <taxon>rosids</taxon>
        <taxon>malvids</taxon>
        <taxon>Brassicales</taxon>
        <taxon>Brassicaceae</taxon>
        <taxon>Brassiceae</taxon>
        <taxon>Brassica</taxon>
    </lineage>
</organism>
<dbReference type="Proteomes" id="UP000886595">
    <property type="component" value="Unassembled WGS sequence"/>
</dbReference>
<feature type="compositionally biased region" description="Basic and acidic residues" evidence="1">
    <location>
        <begin position="42"/>
        <end position="54"/>
    </location>
</feature>
<dbReference type="AlphaFoldDB" id="A0A8X7VKV2"/>
<feature type="compositionally biased region" description="Low complexity" evidence="1">
    <location>
        <begin position="1"/>
        <end position="15"/>
    </location>
</feature>
<reference evidence="2 3" key="1">
    <citation type="submission" date="2020-02" db="EMBL/GenBank/DDBJ databases">
        <authorList>
            <person name="Ma Q."/>
            <person name="Huang Y."/>
            <person name="Song X."/>
            <person name="Pei D."/>
        </authorList>
    </citation>
    <scope>NUCLEOTIDE SEQUENCE [LARGE SCALE GENOMIC DNA]</scope>
    <source>
        <strain evidence="2">Sxm20200214</strain>
        <tissue evidence="2">Leaf</tissue>
    </source>
</reference>
<evidence type="ECO:0000256" key="1">
    <source>
        <dbReference type="SAM" id="MobiDB-lite"/>
    </source>
</evidence>
<comment type="caution">
    <text evidence="2">The sequence shown here is derived from an EMBL/GenBank/DDBJ whole genome shotgun (WGS) entry which is preliminary data.</text>
</comment>